<name>A0A1M7ZHU3_9HYPH</name>
<evidence type="ECO:0000259" key="1">
    <source>
        <dbReference type="PROSITE" id="PS51725"/>
    </source>
</evidence>
<proteinExistence type="predicted"/>
<keyword evidence="2" id="KW-0503">Monooxygenase</keyword>
<dbReference type="EMBL" id="FRXO01000003">
    <property type="protein sequence ID" value="SHO64399.1"/>
    <property type="molecule type" value="Genomic_DNA"/>
</dbReference>
<dbReference type="InterPro" id="IPR011008">
    <property type="entry name" value="Dimeric_a/b-barrel"/>
</dbReference>
<dbReference type="InterPro" id="IPR007138">
    <property type="entry name" value="ABM_dom"/>
</dbReference>
<dbReference type="PANTHER" id="PTHR33336:SF3">
    <property type="entry name" value="ABM DOMAIN-CONTAINING PROTEIN"/>
    <property type="match status" value="1"/>
</dbReference>
<dbReference type="RefSeq" id="WP_244530817.1">
    <property type="nucleotide sequence ID" value="NZ_FRXO01000003.1"/>
</dbReference>
<dbReference type="PROSITE" id="PS51725">
    <property type="entry name" value="ABM"/>
    <property type="match status" value="1"/>
</dbReference>
<dbReference type="Pfam" id="PF03992">
    <property type="entry name" value="ABM"/>
    <property type="match status" value="1"/>
</dbReference>
<dbReference type="PANTHER" id="PTHR33336">
    <property type="entry name" value="QUINOL MONOOXYGENASE YGIN-RELATED"/>
    <property type="match status" value="1"/>
</dbReference>
<dbReference type="InterPro" id="IPR050744">
    <property type="entry name" value="AI-2_Isomerase_LsrG"/>
</dbReference>
<gene>
    <name evidence="2" type="ORF">SAMN02745172_01696</name>
</gene>
<evidence type="ECO:0000313" key="2">
    <source>
        <dbReference type="EMBL" id="SHO64399.1"/>
    </source>
</evidence>
<keyword evidence="2" id="KW-0560">Oxidoreductase</keyword>
<keyword evidence="3" id="KW-1185">Reference proteome</keyword>
<accession>A0A1M7ZHU3</accession>
<dbReference type="AlphaFoldDB" id="A0A1M7ZHU3"/>
<reference evidence="2 3" key="1">
    <citation type="submission" date="2016-12" db="EMBL/GenBank/DDBJ databases">
        <authorList>
            <person name="Song W.-J."/>
            <person name="Kurnit D.M."/>
        </authorList>
    </citation>
    <scope>NUCLEOTIDE SEQUENCE [LARGE SCALE GENOMIC DNA]</scope>
    <source>
        <strain evidence="2 3">DSM 19599</strain>
    </source>
</reference>
<organism evidence="2 3">
    <name type="scientific">Pseudoxanthobacter soli DSM 19599</name>
    <dbReference type="NCBI Taxonomy" id="1123029"/>
    <lineage>
        <taxon>Bacteria</taxon>
        <taxon>Pseudomonadati</taxon>
        <taxon>Pseudomonadota</taxon>
        <taxon>Alphaproteobacteria</taxon>
        <taxon>Hyphomicrobiales</taxon>
        <taxon>Segnochrobactraceae</taxon>
        <taxon>Pseudoxanthobacter</taxon>
    </lineage>
</organism>
<dbReference type="Gene3D" id="3.30.70.100">
    <property type="match status" value="1"/>
</dbReference>
<feature type="domain" description="ABM" evidence="1">
    <location>
        <begin position="2"/>
        <end position="90"/>
    </location>
</feature>
<dbReference type="SUPFAM" id="SSF54909">
    <property type="entry name" value="Dimeric alpha+beta barrel"/>
    <property type="match status" value="1"/>
</dbReference>
<evidence type="ECO:0000313" key="3">
    <source>
        <dbReference type="Proteomes" id="UP000186406"/>
    </source>
</evidence>
<sequence>MLIVVAIIRSKPEALETVKASLIGLVAPTRAEAGCVQYDLNQDRADPNLFVFFERWESDAALDAHAASAHIAAHQARVAGLLESADIHKMTHIA</sequence>
<protein>
    <submittedName>
        <fullName evidence="2">Quinol monooxygenase YgiN</fullName>
    </submittedName>
</protein>
<dbReference type="GO" id="GO:0004497">
    <property type="term" value="F:monooxygenase activity"/>
    <property type="evidence" value="ECO:0007669"/>
    <property type="project" value="UniProtKB-KW"/>
</dbReference>
<dbReference type="Proteomes" id="UP000186406">
    <property type="component" value="Unassembled WGS sequence"/>
</dbReference>